<keyword evidence="3" id="KW-0378">Hydrolase</keyword>
<dbReference type="Proteomes" id="UP000019426">
    <property type="component" value="Chromosome M2/40_rep2"/>
</dbReference>
<dbReference type="Gene3D" id="1.20.58.1700">
    <property type="match status" value="1"/>
</dbReference>
<name>W6S0K2_9CLOT</name>
<dbReference type="KEGG" id="clt:CM240_3171"/>
<dbReference type="InterPro" id="IPR036928">
    <property type="entry name" value="AS_sf"/>
</dbReference>
<dbReference type="NCBIfam" id="NF006043">
    <property type="entry name" value="PRK08186.1"/>
    <property type="match status" value="1"/>
</dbReference>
<dbReference type="RefSeq" id="WP_044040432.1">
    <property type="nucleotide sequence ID" value="NZ_HG917869.1"/>
</dbReference>
<dbReference type="Pfam" id="PF01425">
    <property type="entry name" value="Amidase"/>
    <property type="match status" value="1"/>
</dbReference>
<organism evidence="3 4">
    <name type="scientific">Clostridium bornimense</name>
    <dbReference type="NCBI Taxonomy" id="1216932"/>
    <lineage>
        <taxon>Bacteria</taxon>
        <taxon>Bacillati</taxon>
        <taxon>Bacillota</taxon>
        <taxon>Clostridia</taxon>
        <taxon>Eubacteriales</taxon>
        <taxon>Clostridiaceae</taxon>
        <taxon>Clostridium</taxon>
    </lineage>
</organism>
<evidence type="ECO:0000313" key="4">
    <source>
        <dbReference type="Proteomes" id="UP000019426"/>
    </source>
</evidence>
<feature type="domain" description="Amidase" evidence="1">
    <location>
        <begin position="62"/>
        <end position="438"/>
    </location>
</feature>
<dbReference type="STRING" id="1216932.CM240_3171"/>
<evidence type="ECO:0000259" key="2">
    <source>
        <dbReference type="Pfam" id="PF21986"/>
    </source>
</evidence>
<dbReference type="eggNOG" id="COG0154">
    <property type="taxonomic scope" value="Bacteria"/>
</dbReference>
<dbReference type="PANTHER" id="PTHR11895:SF169">
    <property type="entry name" value="GLUTAMYL-TRNA(GLN) AMIDOTRANSFERASE"/>
    <property type="match status" value="1"/>
</dbReference>
<gene>
    <name evidence="3" type="ORF">CM240_3171</name>
</gene>
<dbReference type="HOGENOM" id="CLU_009600_0_1_9"/>
<dbReference type="OrthoDB" id="9811471at2"/>
<dbReference type="InterPro" id="IPR023631">
    <property type="entry name" value="Amidase_dom"/>
</dbReference>
<reference evidence="3 4" key="1">
    <citation type="submission" date="2013-11" db="EMBL/GenBank/DDBJ databases">
        <title>Complete genome sequence of Clostridum sp. M2/40.</title>
        <authorList>
            <person name="Wibberg D."/>
            <person name="Puehler A."/>
            <person name="Schlueter A."/>
        </authorList>
    </citation>
    <scope>NUCLEOTIDE SEQUENCE [LARGE SCALE GENOMIC DNA]</scope>
    <source>
        <strain evidence="4">M2/40</strain>
    </source>
</reference>
<accession>W6S0K2</accession>
<dbReference type="GO" id="GO:0016787">
    <property type="term" value="F:hydrolase activity"/>
    <property type="evidence" value="ECO:0007669"/>
    <property type="project" value="UniProtKB-KW"/>
</dbReference>
<dbReference type="InterPro" id="IPR000120">
    <property type="entry name" value="Amidase"/>
</dbReference>
<protein>
    <submittedName>
        <fullName evidence="3">Allophanate hydrolase</fullName>
    </submittedName>
</protein>
<evidence type="ECO:0000313" key="3">
    <source>
        <dbReference type="EMBL" id="CDM70288.1"/>
    </source>
</evidence>
<dbReference type="PATRIC" id="fig|1216932.3.peg.3140"/>
<keyword evidence="4" id="KW-1185">Reference proteome</keyword>
<feature type="domain" description="Allophanate hydrolase C-terminal" evidence="2">
    <location>
        <begin position="450"/>
        <end position="571"/>
    </location>
</feature>
<dbReference type="Gene3D" id="3.90.1300.10">
    <property type="entry name" value="Amidase signature (AS) domain"/>
    <property type="match status" value="1"/>
</dbReference>
<dbReference type="Gene3D" id="3.10.490.10">
    <property type="entry name" value="Gamma-glutamyl cyclotransferase-like"/>
    <property type="match status" value="1"/>
</dbReference>
<dbReference type="PANTHER" id="PTHR11895">
    <property type="entry name" value="TRANSAMIDASE"/>
    <property type="match status" value="1"/>
</dbReference>
<sequence>MKYFPKKLTITWIRNSYKSGKLTPMELIKEIMRRVESNDYRNIWIAKPSMEFIKPYIDNLAIKDIEKCPLWGIPFAIKDNIDVKGLITTAGCEEYGYLAKESAFVVKKLIDAGAIPLGKTNLDQFATGLVGTRSPYGEVHNALNEELISGGSSSGSAVSVALGEVAFALGTDTAGSGRVPAALNALVGYKPSLGAWSTNGVVPACASLDCVTVFANNLEEVEVVNSVARGFDNKCCWSKEYDDIVKKMPKKICLPKEDLEFFGQYKEIYKVKWYEALERIVSLGIEINYIDYSIFQEAASILYDGPWVAERWKDLGDFVKSNSGAVFPVTKEVLQSGGKAENTAVKVFEAMHKLQQYKMIVKDLLKDSVIIMPTVGGTFTRDEVRENPIETNSLMGKYTNHCNLLNMCAVAVPENTDDTVLPFGITIFGLAKDEGLILKTAEEFLEKESVKLAVCGLHMEDMELESQLIELDAELIGTTKTSKDYKLIKLNTAPEKPGLIRVKNNGKAIEVQVYRISKSKLGKFLTNITAPLGIGDIELESGEIVKGFICEGYVEKESEDISDYESFKKYKNR</sequence>
<proteinExistence type="predicted"/>
<evidence type="ECO:0000259" key="1">
    <source>
        <dbReference type="Pfam" id="PF01425"/>
    </source>
</evidence>
<dbReference type="EMBL" id="HG917869">
    <property type="protein sequence ID" value="CDM70288.1"/>
    <property type="molecule type" value="Genomic_DNA"/>
</dbReference>
<dbReference type="AlphaFoldDB" id="W6S0K2"/>
<dbReference type="SUPFAM" id="SSF75304">
    <property type="entry name" value="Amidase signature (AS) enzymes"/>
    <property type="match status" value="1"/>
</dbReference>
<dbReference type="Pfam" id="PF21986">
    <property type="entry name" value="AH_C"/>
    <property type="match status" value="1"/>
</dbReference>
<dbReference type="InterPro" id="IPR053844">
    <property type="entry name" value="AH_C"/>
</dbReference>